<gene>
    <name evidence="1" type="ORF">SPX-AbuGharib_005</name>
</gene>
<evidence type="ECO:0000313" key="2">
    <source>
        <dbReference type="Proteomes" id="UP000323980"/>
    </source>
</evidence>
<accession>A0A5C0PSV8</accession>
<protein>
    <submittedName>
        <fullName evidence="1">IL-10-like protein</fullName>
    </submittedName>
</protein>
<name>A0A5C0PSV8_SHEV</name>
<dbReference type="EMBL" id="MN072626">
    <property type="protein sequence ID" value="QEJ79606.1"/>
    <property type="molecule type" value="Genomic_DNA"/>
</dbReference>
<reference evidence="1 2" key="1">
    <citation type="journal article" date="2019" name="Transbound. Emerg. Dis.">
        <title>Extended sequencing of vaccine and wild-type capripoxvirus isolates provides insights into genes modulating virulence and host range.</title>
        <authorList>
            <person name="Biswas S."/>
            <person name="Noyce R.S."/>
            <person name="Babiuk L.A."/>
            <person name="Lung O."/>
            <person name="Bulach D.M."/>
            <person name="Bowden T.R."/>
            <person name="Boyle D.B."/>
            <person name="Babiuk S."/>
            <person name="Evans D.H."/>
        </authorList>
    </citation>
    <scope>NUCLEOTIDE SEQUENCE [LARGE SCALE GENOMIC DNA]</scope>
    <source>
        <strain evidence="1">Abu Gharib</strain>
    </source>
</reference>
<organismHost>
    <name type="scientific">Ovis aries</name>
    <name type="common">Sheep</name>
    <dbReference type="NCBI Taxonomy" id="9940"/>
</organismHost>
<proteinExistence type="predicted"/>
<sequence length="18" mass="2225">MGEFDIFINHLEKYIVKK</sequence>
<dbReference type="Proteomes" id="UP000323980">
    <property type="component" value="Segment"/>
</dbReference>
<evidence type="ECO:0000313" key="1">
    <source>
        <dbReference type="EMBL" id="QEJ79606.1"/>
    </source>
</evidence>
<organism evidence="1 2">
    <name type="scientific">Sheeppox virus</name>
    <name type="common">SPPV</name>
    <dbReference type="NCBI Taxonomy" id="10266"/>
    <lineage>
        <taxon>Viruses</taxon>
        <taxon>Varidnaviria</taxon>
        <taxon>Bamfordvirae</taxon>
        <taxon>Nucleocytoviricota</taxon>
        <taxon>Pokkesviricetes</taxon>
        <taxon>Chitovirales</taxon>
        <taxon>Poxviridae</taxon>
        <taxon>Chordopoxvirinae</taxon>
        <taxon>Capripoxvirus</taxon>
        <taxon>Capripoxvirus sheeppox</taxon>
    </lineage>
</organism>